<comment type="caution">
    <text evidence="1">The sequence shown here is derived from an EMBL/GenBank/DDBJ whole genome shotgun (WGS) entry which is preliminary data.</text>
</comment>
<evidence type="ECO:0008006" key="3">
    <source>
        <dbReference type="Google" id="ProtNLM"/>
    </source>
</evidence>
<dbReference type="Pfam" id="PF03662">
    <property type="entry name" value="Glyco_hydro_79n"/>
    <property type="match status" value="1"/>
</dbReference>
<dbReference type="Gene3D" id="2.60.40.1180">
    <property type="entry name" value="Golgi alpha-mannosidase II"/>
    <property type="match status" value="1"/>
</dbReference>
<dbReference type="InterPro" id="IPR017853">
    <property type="entry name" value="GH"/>
</dbReference>
<keyword evidence="2" id="KW-1185">Reference proteome</keyword>
<dbReference type="SUPFAM" id="SSF51445">
    <property type="entry name" value="(Trans)glycosidases"/>
    <property type="match status" value="1"/>
</dbReference>
<dbReference type="InterPro" id="IPR013780">
    <property type="entry name" value="Glyco_hydro_b"/>
</dbReference>
<dbReference type="PANTHER" id="PTHR36183">
    <property type="entry name" value="BETA-GLUCURONIDASE"/>
    <property type="match status" value="1"/>
</dbReference>
<proteinExistence type="predicted"/>
<dbReference type="Gene3D" id="3.20.20.80">
    <property type="entry name" value="Glycosidases"/>
    <property type="match status" value="1"/>
</dbReference>
<evidence type="ECO:0000313" key="2">
    <source>
        <dbReference type="Proteomes" id="UP000290253"/>
    </source>
</evidence>
<evidence type="ECO:0000313" key="1">
    <source>
        <dbReference type="EMBL" id="RXS97611.1"/>
    </source>
</evidence>
<name>A0A4Q1SJ06_9BACT</name>
<accession>A0A4Q1SJ06</accession>
<dbReference type="OrthoDB" id="5166947at2"/>
<organism evidence="1 2">
    <name type="scientific">Silvibacterium dinghuense</name>
    <dbReference type="NCBI Taxonomy" id="1560006"/>
    <lineage>
        <taxon>Bacteria</taxon>
        <taxon>Pseudomonadati</taxon>
        <taxon>Acidobacteriota</taxon>
        <taxon>Terriglobia</taxon>
        <taxon>Terriglobales</taxon>
        <taxon>Acidobacteriaceae</taxon>
        <taxon>Silvibacterium</taxon>
    </lineage>
</organism>
<reference evidence="1 2" key="1">
    <citation type="journal article" date="2016" name="Int. J. Syst. Evol. Microbiol.">
        <title>Acidipila dinghuensis sp. nov., an acidobacterium isolated from forest soil.</title>
        <authorList>
            <person name="Jiang Y.W."/>
            <person name="Wang J."/>
            <person name="Chen M.H."/>
            <person name="Lv Y.Y."/>
            <person name="Qiu L.H."/>
        </authorList>
    </citation>
    <scope>NUCLEOTIDE SEQUENCE [LARGE SCALE GENOMIC DNA]</scope>
    <source>
        <strain evidence="1 2">DHOF10</strain>
    </source>
</reference>
<dbReference type="InterPro" id="IPR005199">
    <property type="entry name" value="Glyco_hydro_79"/>
</dbReference>
<dbReference type="AlphaFoldDB" id="A0A4Q1SJ06"/>
<dbReference type="PANTHER" id="PTHR36183:SF2">
    <property type="entry name" value="BETA-GLUCURONIDASE C-TERMINAL DOMAIN-CONTAINING PROTEIN"/>
    <property type="match status" value="1"/>
</dbReference>
<protein>
    <recommendedName>
        <fullName evidence="3">Beta-glucuronidase C-terminal domain-containing protein</fullName>
    </recommendedName>
</protein>
<dbReference type="GO" id="GO:0016020">
    <property type="term" value="C:membrane"/>
    <property type="evidence" value="ECO:0007669"/>
    <property type="project" value="InterPro"/>
</dbReference>
<dbReference type="GO" id="GO:0016798">
    <property type="term" value="F:hydrolase activity, acting on glycosyl bonds"/>
    <property type="evidence" value="ECO:0007669"/>
    <property type="project" value="InterPro"/>
</dbReference>
<dbReference type="Proteomes" id="UP000290253">
    <property type="component" value="Unassembled WGS sequence"/>
</dbReference>
<dbReference type="EMBL" id="SDMK01000001">
    <property type="protein sequence ID" value="RXS97611.1"/>
    <property type="molecule type" value="Genomic_DNA"/>
</dbReference>
<dbReference type="InterPro" id="IPR052974">
    <property type="entry name" value="GH79_Enzymes"/>
</dbReference>
<gene>
    <name evidence="1" type="ORF">ESZ00_06940</name>
</gene>
<sequence length="478" mass="52445">MMQSRSRRAFLAQLTRVAATYPLLRTSPLRAEMRQPPRGATQKDAQHLSISVDWDRVISRIPANMLGLSYEASQLSAPDFFSPANRDLIHLFRRLSPQGVLRLGGNLSEYTTWSPDLFRAPAASFHSIGADPSSGAEIARAPISRQSIRNLRAFLDQTQWKAIYGINLAQMSPENAAKEAQFAARTLGPRLIAFQIGNEPDHYVMNHLRKPGYRFEDYFSEWKKVHDAILDVVPTARFAGPDIAQDTSWIRDFAQAAPKSVILLTGHHYAVGPPTDPSVNIGKLLAPDKVLTQDMAAIEAICRERNLPYVMAETNSCYNAGKAGVSDVFAASLWAVDYFLQLAASGQQGVYFHGGANGRYTPIAGGSGKPFAPRPIYHGLQMAGTLQNAEIVAVHRETELSEISTYALRSPHRLAVINKGATHAVIHLAQEQNPPRHVQRLQAPSPESQRDITLITQPISAGAPLSVPAYSAAVFTLQ</sequence>